<dbReference type="AlphaFoldDB" id="A0A8E2AGW3"/>
<proteinExistence type="predicted"/>
<reference evidence="1 2" key="1">
    <citation type="submission" date="2016-07" db="EMBL/GenBank/DDBJ databases">
        <title>Draft genome of the white-rot fungus Obba rivulosa 3A-2.</title>
        <authorList>
            <consortium name="DOE Joint Genome Institute"/>
            <person name="Miettinen O."/>
            <person name="Riley R."/>
            <person name="Acob R."/>
            <person name="Barry K."/>
            <person name="Cullen D."/>
            <person name="De Vries R."/>
            <person name="Hainaut M."/>
            <person name="Hatakka A."/>
            <person name="Henrissat B."/>
            <person name="Hilden K."/>
            <person name="Kuo R."/>
            <person name="Labutti K."/>
            <person name="Lipzen A."/>
            <person name="Makela M.R."/>
            <person name="Sandor L."/>
            <person name="Spatafora J.W."/>
            <person name="Grigoriev I.V."/>
            <person name="Hibbett D.S."/>
        </authorList>
    </citation>
    <scope>NUCLEOTIDE SEQUENCE [LARGE SCALE GENOMIC DNA]</scope>
    <source>
        <strain evidence="1 2">3A-2</strain>
    </source>
</reference>
<organism evidence="1 2">
    <name type="scientific">Obba rivulosa</name>
    <dbReference type="NCBI Taxonomy" id="1052685"/>
    <lineage>
        <taxon>Eukaryota</taxon>
        <taxon>Fungi</taxon>
        <taxon>Dikarya</taxon>
        <taxon>Basidiomycota</taxon>
        <taxon>Agaricomycotina</taxon>
        <taxon>Agaricomycetes</taxon>
        <taxon>Polyporales</taxon>
        <taxon>Gelatoporiaceae</taxon>
        <taxon>Obba</taxon>
    </lineage>
</organism>
<protein>
    <submittedName>
        <fullName evidence="1">Uncharacterized protein</fullName>
    </submittedName>
</protein>
<name>A0A8E2AGW3_9APHY</name>
<accession>A0A8E2AGW3</accession>
<dbReference type="Proteomes" id="UP000250043">
    <property type="component" value="Unassembled WGS sequence"/>
</dbReference>
<dbReference type="OrthoDB" id="2676448at2759"/>
<evidence type="ECO:0000313" key="2">
    <source>
        <dbReference type="Proteomes" id="UP000250043"/>
    </source>
</evidence>
<feature type="non-terminal residue" evidence="1">
    <location>
        <position position="178"/>
    </location>
</feature>
<sequence>MATLADFDLLREGCQNIRNLPWAKPLNRRAMNLYFNVKRAQEELERLNVEVRRLFTFLIDEHANFWHAIGGTLITDPVLARELQARWLYRDRINEKIAYRLFEMSQLAGFLGVLLYGKRIGCTHHQSLEVPLPSWVHTITRKDRGIDISNDVLPSHGIVGVESDEEADRLVVYFENLA</sequence>
<dbReference type="EMBL" id="KV722709">
    <property type="protein sequence ID" value="OCH84196.1"/>
    <property type="molecule type" value="Genomic_DNA"/>
</dbReference>
<keyword evidence="2" id="KW-1185">Reference proteome</keyword>
<gene>
    <name evidence="1" type="ORF">OBBRIDRAFT_430611</name>
</gene>
<evidence type="ECO:0000313" key="1">
    <source>
        <dbReference type="EMBL" id="OCH84196.1"/>
    </source>
</evidence>